<evidence type="ECO:0000256" key="4">
    <source>
        <dbReference type="ARBA" id="ARBA00022759"/>
    </source>
</evidence>
<evidence type="ECO:0000256" key="5">
    <source>
        <dbReference type="ARBA" id="ARBA00022801"/>
    </source>
</evidence>
<evidence type="ECO:0000256" key="8">
    <source>
        <dbReference type="HAMAP-Rule" id="MF_01471"/>
    </source>
</evidence>
<dbReference type="HAMAP" id="MF_01471">
    <property type="entry name" value="Cas2"/>
    <property type="match status" value="1"/>
</dbReference>
<dbReference type="InterPro" id="IPR021127">
    <property type="entry name" value="CRISPR_associated_Cas2"/>
</dbReference>
<dbReference type="CDD" id="cd09725">
    <property type="entry name" value="Cas2_I_II_III"/>
    <property type="match status" value="1"/>
</dbReference>
<reference evidence="9 10" key="1">
    <citation type="journal article" date="2017" name="BMC Genomics">
        <title>Genomic analysis of methanogenic archaea reveals a shift towards energy conservation.</title>
        <authorList>
            <person name="Gilmore S.P."/>
            <person name="Henske J.K."/>
            <person name="Sexton J.A."/>
            <person name="Solomon K.V."/>
            <person name="Seppala S."/>
            <person name="Yoo J.I."/>
            <person name="Huyett L.M."/>
            <person name="Pressman A."/>
            <person name="Cogan J.Z."/>
            <person name="Kivenson V."/>
            <person name="Peng X."/>
            <person name="Tan Y."/>
            <person name="Valentine D.L."/>
            <person name="O'Malley M.A."/>
        </authorList>
    </citation>
    <scope>NUCLEOTIDE SEQUENCE [LARGE SCALE GENOMIC DNA]</scope>
    <source>
        <strain evidence="9 10">1R-7</strain>
    </source>
</reference>
<keyword evidence="10" id="KW-1185">Reference proteome</keyword>
<dbReference type="InterPro" id="IPR019199">
    <property type="entry name" value="Virulence_VapD/CRISPR_Cas2"/>
</dbReference>
<keyword evidence="3 8" id="KW-0479">Metal-binding</keyword>
<dbReference type="Gene3D" id="3.30.70.240">
    <property type="match status" value="1"/>
</dbReference>
<dbReference type="GO" id="GO:0016787">
    <property type="term" value="F:hydrolase activity"/>
    <property type="evidence" value="ECO:0007669"/>
    <property type="project" value="UniProtKB-KW"/>
</dbReference>
<organism evidence="9 10">
    <name type="scientific">Methanosphaera cuniculi</name>
    <dbReference type="NCBI Taxonomy" id="1077256"/>
    <lineage>
        <taxon>Archaea</taxon>
        <taxon>Methanobacteriati</taxon>
        <taxon>Methanobacteriota</taxon>
        <taxon>Methanomada group</taxon>
        <taxon>Methanobacteria</taxon>
        <taxon>Methanobacteriales</taxon>
        <taxon>Methanobacteriaceae</taxon>
        <taxon>Methanosphaera</taxon>
    </lineage>
</organism>
<dbReference type="OrthoDB" id="43236at2157"/>
<evidence type="ECO:0000256" key="7">
    <source>
        <dbReference type="ARBA" id="ARBA00023118"/>
    </source>
</evidence>
<proteinExistence type="inferred from homology"/>
<keyword evidence="6 8" id="KW-0460">Magnesium</keyword>
<dbReference type="GO" id="GO:0004521">
    <property type="term" value="F:RNA endonuclease activity"/>
    <property type="evidence" value="ECO:0007669"/>
    <property type="project" value="InterPro"/>
</dbReference>
<dbReference type="Proteomes" id="UP000217528">
    <property type="component" value="Unassembled WGS sequence"/>
</dbReference>
<comment type="subunit">
    <text evidence="8">Homodimer, forms a heterotetramer with a Cas1 homodimer.</text>
</comment>
<evidence type="ECO:0000256" key="6">
    <source>
        <dbReference type="ARBA" id="ARBA00022842"/>
    </source>
</evidence>
<sequence>MYILIIYDIKSERINKVYKFLKTYLTWIQNSVFEGEITKTEYKLIKDKLTQLIDQNEDSIIIYNIPQKYLNKKIIGIEKNTIDFII</sequence>
<keyword evidence="2 8" id="KW-0540">Nuclease</keyword>
<dbReference type="AlphaFoldDB" id="A0A2A2HDY7"/>
<keyword evidence="5 8" id="KW-0378">Hydrolase</keyword>
<evidence type="ECO:0000256" key="1">
    <source>
        <dbReference type="ARBA" id="ARBA00001946"/>
    </source>
</evidence>
<feature type="binding site" evidence="8">
    <location>
        <position position="8"/>
    </location>
    <ligand>
        <name>Mg(2+)</name>
        <dbReference type="ChEBI" id="CHEBI:18420"/>
        <note>catalytic</note>
    </ligand>
</feature>
<dbReference type="SUPFAM" id="SSF143430">
    <property type="entry name" value="TTP0101/SSO1404-like"/>
    <property type="match status" value="1"/>
</dbReference>
<accession>A0A2A2HDY7</accession>
<gene>
    <name evidence="8" type="primary">cas2</name>
    <name evidence="9" type="ORF">ASJ82_02775</name>
</gene>
<dbReference type="GO" id="GO:0051607">
    <property type="term" value="P:defense response to virus"/>
    <property type="evidence" value="ECO:0007669"/>
    <property type="project" value="UniProtKB-UniRule"/>
</dbReference>
<keyword evidence="4 8" id="KW-0255">Endonuclease</keyword>
<dbReference type="EC" id="3.1.-.-" evidence="8"/>
<comment type="similarity">
    <text evidence="8">Belongs to the CRISPR-associated endoribonuclease Cas2 protein family.</text>
</comment>
<comment type="cofactor">
    <cofactor evidence="1 8">
        <name>Mg(2+)</name>
        <dbReference type="ChEBI" id="CHEBI:18420"/>
    </cofactor>
</comment>
<dbReference type="GO" id="GO:0043571">
    <property type="term" value="P:maintenance of CRISPR repeat elements"/>
    <property type="evidence" value="ECO:0007669"/>
    <property type="project" value="UniProtKB-UniRule"/>
</dbReference>
<evidence type="ECO:0000256" key="3">
    <source>
        <dbReference type="ARBA" id="ARBA00022723"/>
    </source>
</evidence>
<protein>
    <recommendedName>
        <fullName evidence="8">CRISPR-associated endoribonuclease Cas2</fullName>
        <ecNumber evidence="8">3.1.-.-</ecNumber>
    </recommendedName>
</protein>
<dbReference type="GO" id="GO:0046872">
    <property type="term" value="F:metal ion binding"/>
    <property type="evidence" value="ECO:0007669"/>
    <property type="project" value="UniProtKB-UniRule"/>
</dbReference>
<dbReference type="RefSeq" id="WP_095608580.1">
    <property type="nucleotide sequence ID" value="NZ_LMVN01000013.1"/>
</dbReference>
<evidence type="ECO:0000313" key="9">
    <source>
        <dbReference type="EMBL" id="PAV07474.1"/>
    </source>
</evidence>
<dbReference type="Pfam" id="PF09827">
    <property type="entry name" value="CRISPR_Cas2"/>
    <property type="match status" value="1"/>
</dbReference>
<dbReference type="NCBIfam" id="TIGR01573">
    <property type="entry name" value="cas2"/>
    <property type="match status" value="1"/>
</dbReference>
<dbReference type="EMBL" id="LMVN01000013">
    <property type="protein sequence ID" value="PAV07474.1"/>
    <property type="molecule type" value="Genomic_DNA"/>
</dbReference>
<comment type="function">
    <text evidence="8">CRISPR (clustered regularly interspaced short palindromic repeat), is an adaptive immune system that provides protection against mobile genetic elements (viruses, transposable elements and conjugative plasmids). CRISPR clusters contain sequences complementary to antecedent mobile elements and target invading nucleic acids. CRISPR clusters are transcribed and processed into CRISPR RNA (crRNA). Functions as a ssRNA-specific endoribonuclease. Involved in the integration of spacer DNA into the CRISPR cassette.</text>
</comment>
<evidence type="ECO:0000256" key="2">
    <source>
        <dbReference type="ARBA" id="ARBA00022722"/>
    </source>
</evidence>
<keyword evidence="7 8" id="KW-0051">Antiviral defense</keyword>
<comment type="caution">
    <text evidence="9">The sequence shown here is derived from an EMBL/GenBank/DDBJ whole genome shotgun (WGS) entry which is preliminary data.</text>
</comment>
<name>A0A2A2HDY7_9EURY</name>
<evidence type="ECO:0000313" key="10">
    <source>
        <dbReference type="Proteomes" id="UP000217528"/>
    </source>
</evidence>
<dbReference type="PANTHER" id="PTHR34405">
    <property type="entry name" value="CRISPR-ASSOCIATED ENDORIBONUCLEASE CAS2"/>
    <property type="match status" value="1"/>
</dbReference>